<dbReference type="SUPFAM" id="SSF56349">
    <property type="entry name" value="DNA breaking-rejoining enzymes"/>
    <property type="match status" value="1"/>
</dbReference>
<dbReference type="EMBL" id="RKLU01000001">
    <property type="protein sequence ID" value="TQQ83476.1"/>
    <property type="molecule type" value="Genomic_DNA"/>
</dbReference>
<dbReference type="PANTHER" id="PTHR42201:SF1">
    <property type="entry name" value="TAXIS PROTEIN"/>
    <property type="match status" value="1"/>
</dbReference>
<name>A0A8J8PE61_9EURY</name>
<dbReference type="RefSeq" id="WP_142978382.1">
    <property type="nucleotide sequence ID" value="NZ_RKLU01000001.1"/>
</dbReference>
<dbReference type="InterPro" id="IPR013762">
    <property type="entry name" value="Integrase-like_cat_sf"/>
</dbReference>
<reference evidence="3" key="1">
    <citation type="submission" date="2019-02" db="EMBL/GenBank/DDBJ databases">
        <title>Halonotius sp. a new haloarchaeum isolated from saline soil.</title>
        <authorList>
            <person name="Duran-Viseras A."/>
            <person name="Sanchez-Porro C."/>
            <person name="Ventosa A."/>
        </authorList>
    </citation>
    <scope>NUCLEOTIDE SEQUENCE</scope>
    <source>
        <strain evidence="3">F15B</strain>
    </source>
</reference>
<dbReference type="InterPro" id="IPR007381">
    <property type="entry name" value="CheF1/F2"/>
</dbReference>
<evidence type="ECO:0000313" key="4">
    <source>
        <dbReference type="Proteomes" id="UP000705823"/>
    </source>
</evidence>
<dbReference type="PANTHER" id="PTHR42201">
    <property type="entry name" value="TAXIS PROTEIN"/>
    <property type="match status" value="1"/>
</dbReference>
<protein>
    <submittedName>
        <fullName evidence="3">Uncharacterized protein</fullName>
    </submittedName>
</protein>
<keyword evidence="4" id="KW-1185">Reference proteome</keyword>
<gene>
    <name evidence="3" type="ORF">EGH24_01390</name>
</gene>
<proteinExistence type="predicted"/>
<dbReference type="GO" id="GO:0003677">
    <property type="term" value="F:DNA binding"/>
    <property type="evidence" value="ECO:0007669"/>
    <property type="project" value="InterPro"/>
</dbReference>
<feature type="compositionally biased region" description="Low complexity" evidence="2">
    <location>
        <begin position="333"/>
        <end position="356"/>
    </location>
</feature>
<dbReference type="GO" id="GO:0006310">
    <property type="term" value="P:DNA recombination"/>
    <property type="evidence" value="ECO:0007669"/>
    <property type="project" value="UniProtKB-KW"/>
</dbReference>
<dbReference type="Proteomes" id="UP000705823">
    <property type="component" value="Unassembled WGS sequence"/>
</dbReference>
<dbReference type="Gene3D" id="1.10.443.10">
    <property type="entry name" value="Intergrase catalytic core"/>
    <property type="match status" value="1"/>
</dbReference>
<organism evidence="3 4">
    <name type="scientific">Halonotius terrestris</name>
    <dbReference type="NCBI Taxonomy" id="2487750"/>
    <lineage>
        <taxon>Archaea</taxon>
        <taxon>Methanobacteriati</taxon>
        <taxon>Methanobacteriota</taxon>
        <taxon>Stenosarchaea group</taxon>
        <taxon>Halobacteria</taxon>
        <taxon>Halobacteriales</taxon>
        <taxon>Haloferacaceae</taxon>
        <taxon>Halonotius</taxon>
    </lineage>
</organism>
<evidence type="ECO:0000256" key="1">
    <source>
        <dbReference type="ARBA" id="ARBA00023172"/>
    </source>
</evidence>
<feature type="compositionally biased region" description="Basic and acidic residues" evidence="2">
    <location>
        <begin position="323"/>
        <end position="332"/>
    </location>
</feature>
<sequence length="666" mass="72786">MDEHTHADRPTQPAGGFTPSAALDPSAFYSLYLGSLALPDEDHRTHASIVLLLGGRLGLRPGEIQHLHEGWIHWDRGELRIPDRDPCACRLCWQTARHAQRAGDGRRLNEIITETTWGSPGGGRTIPFAWSQRLTAALATICEEEYLDLSVEAMAQLITASAQLAQGLDGDEIDFRNLRATGASFFADAGFPAHRVASLLGEDLDTARAFTRQEGGDAREQLFRLFGASPEEAAPEGTYVLLTDPEPFDGEPFDPREYDADWRHSRADAVAGDPDPLRNPRPVTNPTETTLDPSALGERTQLDSDSDLVADDNTATTLGQWVHEQDRQRRDGAAANSAVATDAATATAAEGSTSDTGVDDAEILDPYERIDGEPIATVETTVACGTIADGQPVPCRVVLGPESLLIVHDESMVATEHKRIDLSTVVGQSIDYVPSQFETTFDSTVAVAFDEGEGREIAVLGLSGNERINFANEVFKLILSECPIFVTHPARRGGRVTNKEPATGRLTVDDRSLTITSLDDQTADFTIHLSDIMHMETDRQTIDGEERWSLSIRHLGSDGAVESEITARDDRQYKLLRQFAKREYRKRKSQLRELTLTDDQKEVLVALYTADSHIDISTIISQQADNLQTILTTLEEAGLVRTGTNGTELTGLGRVAVNNKVEDVNA</sequence>
<keyword evidence="1" id="KW-0233">DNA recombination</keyword>
<dbReference type="Pfam" id="PF04283">
    <property type="entry name" value="CheF-arch"/>
    <property type="match status" value="1"/>
</dbReference>
<evidence type="ECO:0000256" key="2">
    <source>
        <dbReference type="SAM" id="MobiDB-lite"/>
    </source>
</evidence>
<feature type="region of interest" description="Disordered" evidence="2">
    <location>
        <begin position="268"/>
        <end position="360"/>
    </location>
</feature>
<evidence type="ECO:0000313" key="3">
    <source>
        <dbReference type="EMBL" id="TQQ83476.1"/>
    </source>
</evidence>
<dbReference type="OrthoDB" id="142231at2157"/>
<dbReference type="GO" id="GO:0006935">
    <property type="term" value="P:chemotaxis"/>
    <property type="evidence" value="ECO:0007669"/>
    <property type="project" value="InterPro"/>
</dbReference>
<feature type="compositionally biased region" description="Polar residues" evidence="2">
    <location>
        <begin position="282"/>
        <end position="292"/>
    </location>
</feature>
<dbReference type="GO" id="GO:0015074">
    <property type="term" value="P:DNA integration"/>
    <property type="evidence" value="ECO:0007669"/>
    <property type="project" value="InterPro"/>
</dbReference>
<comment type="caution">
    <text evidence="3">The sequence shown here is derived from an EMBL/GenBank/DDBJ whole genome shotgun (WGS) entry which is preliminary data.</text>
</comment>
<accession>A0A8J8PE61</accession>
<dbReference type="AlphaFoldDB" id="A0A8J8PE61"/>
<dbReference type="InterPro" id="IPR011010">
    <property type="entry name" value="DNA_brk_join_enz"/>
</dbReference>